<dbReference type="OrthoDB" id="9803238at2"/>
<dbReference type="NCBIfam" id="TIGR00236">
    <property type="entry name" value="wecB"/>
    <property type="match status" value="1"/>
</dbReference>
<dbReference type="PANTHER" id="PTHR43174">
    <property type="entry name" value="UDP-N-ACETYLGLUCOSAMINE 2-EPIMERASE"/>
    <property type="match status" value="1"/>
</dbReference>
<name>A0A1G7JXY3_9BACT</name>
<dbReference type="AlphaFoldDB" id="A0A1G7JXY3"/>
<evidence type="ECO:0000313" key="3">
    <source>
        <dbReference type="EMBL" id="SDF29760.1"/>
    </source>
</evidence>
<dbReference type="Pfam" id="PF02350">
    <property type="entry name" value="Epimerase_2"/>
    <property type="match status" value="1"/>
</dbReference>
<accession>A0A1G7JXY3</accession>
<gene>
    <name evidence="3" type="ORF">SAMN05444167_1986</name>
</gene>
<keyword evidence="4" id="KW-1185">Reference proteome</keyword>
<dbReference type="EMBL" id="LT629690">
    <property type="protein sequence ID" value="SDF29760.1"/>
    <property type="molecule type" value="Genomic_DNA"/>
</dbReference>
<evidence type="ECO:0000259" key="2">
    <source>
        <dbReference type="Pfam" id="PF02350"/>
    </source>
</evidence>
<comment type="similarity">
    <text evidence="1">Belongs to the UDP-N-acetylglucosamine 2-epimerase family.</text>
</comment>
<protein>
    <submittedName>
        <fullName evidence="3">UDP-GlcNAc3NAcA epimerase</fullName>
    </submittedName>
</protein>
<organism evidence="3 4">
    <name type="scientific">Terriglobus roseus</name>
    <dbReference type="NCBI Taxonomy" id="392734"/>
    <lineage>
        <taxon>Bacteria</taxon>
        <taxon>Pseudomonadati</taxon>
        <taxon>Acidobacteriota</taxon>
        <taxon>Terriglobia</taxon>
        <taxon>Terriglobales</taxon>
        <taxon>Acidobacteriaceae</taxon>
        <taxon>Terriglobus</taxon>
    </lineage>
</organism>
<dbReference type="CDD" id="cd03786">
    <property type="entry name" value="GTB_UDP-GlcNAc_2-Epimerase"/>
    <property type="match status" value="1"/>
</dbReference>
<sequence>MKLLSVGGTRPQFVKMAIMSKAIEEFNQYASSPIDHRLLHTGQHRDPGMSDIFFSELGMPKPQVLRNTPAHTPGLQTAIMLAGIEAEMISWKPDAVIAYGDTNSTIASALAAAKLHIPLIHLEAGLRSFNRVMQEEINRIVTDQVSDLLLCPTHAAVEQLRLEGLGDRAVFVGDIMLDAVEQFGNLHREAATLRDLPVKNGGYALVTLHRAEMTDDSAKLSSILSAFRQIDIPIVFPMHPRLRNRLAQSDSSVFLGSHVHVVEPVGYLEMLALQRNARFVMTDSGGLQKEAYFTGVPCLTLREETEWRETLHGGWNMLVGSDREPIIQAANALVHNGPSAEPRNLDLFGGGLARKRSVDQIVEMVRAA</sequence>
<dbReference type="GO" id="GO:0016853">
    <property type="term" value="F:isomerase activity"/>
    <property type="evidence" value="ECO:0007669"/>
    <property type="project" value="UniProtKB-KW"/>
</dbReference>
<proteinExistence type="inferred from homology"/>
<reference evidence="3 4" key="1">
    <citation type="submission" date="2016-10" db="EMBL/GenBank/DDBJ databases">
        <authorList>
            <person name="de Groot N.N."/>
        </authorList>
    </citation>
    <scope>NUCLEOTIDE SEQUENCE [LARGE SCALE GENOMIC DNA]</scope>
    <source>
        <strain evidence="3 4">GAS232</strain>
    </source>
</reference>
<dbReference type="RefSeq" id="WP_083344992.1">
    <property type="nucleotide sequence ID" value="NZ_LT629690.1"/>
</dbReference>
<keyword evidence="1" id="KW-0413">Isomerase</keyword>
<dbReference type="InterPro" id="IPR003331">
    <property type="entry name" value="UDP_GlcNAc_Epimerase_2_dom"/>
</dbReference>
<dbReference type="SUPFAM" id="SSF53756">
    <property type="entry name" value="UDP-Glycosyltransferase/glycogen phosphorylase"/>
    <property type="match status" value="1"/>
</dbReference>
<dbReference type="Gene3D" id="3.40.50.2000">
    <property type="entry name" value="Glycogen Phosphorylase B"/>
    <property type="match status" value="2"/>
</dbReference>
<dbReference type="PANTHER" id="PTHR43174:SF1">
    <property type="entry name" value="UDP-N-ACETYLGLUCOSAMINE 2-EPIMERASE"/>
    <property type="match status" value="1"/>
</dbReference>
<dbReference type="Proteomes" id="UP000182427">
    <property type="component" value="Chromosome I"/>
</dbReference>
<evidence type="ECO:0000313" key="4">
    <source>
        <dbReference type="Proteomes" id="UP000182427"/>
    </source>
</evidence>
<dbReference type="InterPro" id="IPR029767">
    <property type="entry name" value="WecB-like"/>
</dbReference>
<evidence type="ECO:0000256" key="1">
    <source>
        <dbReference type="RuleBase" id="RU003513"/>
    </source>
</evidence>
<feature type="domain" description="UDP-N-acetylglucosamine 2-epimerase" evidence="2">
    <location>
        <begin position="32"/>
        <end position="360"/>
    </location>
</feature>